<feature type="active site" evidence="12">
    <location>
        <position position="165"/>
    </location>
</feature>
<dbReference type="GO" id="GO:0008360">
    <property type="term" value="P:regulation of cell shape"/>
    <property type="evidence" value="ECO:0007669"/>
    <property type="project" value="UniProtKB-KW"/>
</dbReference>
<evidence type="ECO:0000256" key="8">
    <source>
        <dbReference type="ARBA" id="ARBA00022960"/>
    </source>
</evidence>
<evidence type="ECO:0000256" key="15">
    <source>
        <dbReference type="SAM" id="SignalP"/>
    </source>
</evidence>
<dbReference type="AlphaFoldDB" id="A0A3S4ZPX0"/>
<dbReference type="GO" id="GO:0006508">
    <property type="term" value="P:proteolysis"/>
    <property type="evidence" value="ECO:0007669"/>
    <property type="project" value="UniProtKB-KW"/>
</dbReference>
<dbReference type="Proteomes" id="UP000269544">
    <property type="component" value="Chromosome"/>
</dbReference>
<dbReference type="GO" id="GO:0009002">
    <property type="term" value="F:serine-type D-Ala-D-Ala carboxypeptidase activity"/>
    <property type="evidence" value="ECO:0007669"/>
    <property type="project" value="UniProtKB-EC"/>
</dbReference>
<feature type="active site" description="Acyl-ester intermediate" evidence="12">
    <location>
        <position position="105"/>
    </location>
</feature>
<keyword evidence="9" id="KW-0573">Peptidoglycan synthesis</keyword>
<dbReference type="KEGG" id="piv:NCTC13079_00321"/>
<feature type="domain" description="Peptidase S11 D-alanyl-D-alanine carboxypeptidase A N-terminal" evidence="16">
    <location>
        <begin position="75"/>
        <end position="309"/>
    </location>
</feature>
<organism evidence="18 19">
    <name type="scientific">Aedoeadaptatus ivorii</name>
    <dbReference type="NCBI Taxonomy" id="54006"/>
    <lineage>
        <taxon>Bacteria</taxon>
        <taxon>Bacillati</taxon>
        <taxon>Bacillota</taxon>
        <taxon>Tissierellia</taxon>
        <taxon>Tissierellales</taxon>
        <taxon>Peptoniphilaceae</taxon>
        <taxon>Aedoeadaptatus</taxon>
    </lineage>
</organism>
<evidence type="ECO:0000256" key="9">
    <source>
        <dbReference type="ARBA" id="ARBA00022984"/>
    </source>
</evidence>
<keyword evidence="6 15" id="KW-0732">Signal</keyword>
<proteinExistence type="inferred from homology"/>
<evidence type="ECO:0000256" key="10">
    <source>
        <dbReference type="ARBA" id="ARBA00023316"/>
    </source>
</evidence>
<feature type="domain" description="Peptidase S11 D-Ala-D-Ala carboxypeptidase A C-terminal" evidence="17">
    <location>
        <begin position="337"/>
        <end position="415"/>
    </location>
</feature>
<evidence type="ECO:0000313" key="18">
    <source>
        <dbReference type="EMBL" id="VEJ34787.1"/>
    </source>
</evidence>
<evidence type="ECO:0000256" key="13">
    <source>
        <dbReference type="PIRSR" id="PIRSR618044-2"/>
    </source>
</evidence>
<dbReference type="EMBL" id="LR134523">
    <property type="protein sequence ID" value="VEJ34787.1"/>
    <property type="molecule type" value="Genomic_DNA"/>
</dbReference>
<dbReference type="GO" id="GO:0071555">
    <property type="term" value="P:cell wall organization"/>
    <property type="evidence" value="ECO:0007669"/>
    <property type="project" value="UniProtKB-KW"/>
</dbReference>
<gene>
    <name evidence="18" type="primary">dacA</name>
    <name evidence="18" type="ORF">NCTC13079_00321</name>
</gene>
<evidence type="ECO:0000256" key="4">
    <source>
        <dbReference type="ARBA" id="ARBA00022645"/>
    </source>
</evidence>
<evidence type="ECO:0000313" key="19">
    <source>
        <dbReference type="Proteomes" id="UP000269544"/>
    </source>
</evidence>
<dbReference type="OrthoDB" id="9791132at2"/>
<accession>A0A3S4ZPX0</accession>
<evidence type="ECO:0000256" key="11">
    <source>
        <dbReference type="ARBA" id="ARBA00034000"/>
    </source>
</evidence>
<dbReference type="Gene3D" id="3.40.710.10">
    <property type="entry name" value="DD-peptidase/beta-lactamase superfamily"/>
    <property type="match status" value="1"/>
</dbReference>
<dbReference type="InterPro" id="IPR012907">
    <property type="entry name" value="Peptidase_S11_C"/>
</dbReference>
<reference evidence="18 19" key="1">
    <citation type="submission" date="2018-12" db="EMBL/GenBank/DDBJ databases">
        <authorList>
            <consortium name="Pathogen Informatics"/>
        </authorList>
    </citation>
    <scope>NUCLEOTIDE SEQUENCE [LARGE SCALE GENOMIC DNA]</scope>
    <source>
        <strain evidence="18 19">NCTC13079</strain>
    </source>
</reference>
<name>A0A3S4ZPX0_9FIRM</name>
<feature type="chain" id="PRO_5039200824" description="serine-type D-Ala-D-Ala carboxypeptidase" evidence="15">
    <location>
        <begin position="24"/>
        <end position="437"/>
    </location>
</feature>
<keyword evidence="7 18" id="KW-0378">Hydrolase</keyword>
<comment type="similarity">
    <text evidence="2 14">Belongs to the peptidase S11 family.</text>
</comment>
<dbReference type="PANTHER" id="PTHR21581">
    <property type="entry name" value="D-ALANYL-D-ALANINE CARBOXYPEPTIDASE"/>
    <property type="match status" value="1"/>
</dbReference>
<dbReference type="PANTHER" id="PTHR21581:SF6">
    <property type="entry name" value="TRAFFICKING PROTEIN PARTICLE COMPLEX SUBUNIT 12"/>
    <property type="match status" value="1"/>
</dbReference>
<evidence type="ECO:0000256" key="12">
    <source>
        <dbReference type="PIRSR" id="PIRSR618044-1"/>
    </source>
</evidence>
<dbReference type="EC" id="3.4.16.4" evidence="3"/>
<evidence type="ECO:0000256" key="3">
    <source>
        <dbReference type="ARBA" id="ARBA00012448"/>
    </source>
</evidence>
<dbReference type="InterPro" id="IPR012338">
    <property type="entry name" value="Beta-lactam/transpept-like"/>
</dbReference>
<comment type="pathway">
    <text evidence="1">Cell wall biogenesis; peptidoglycan biosynthesis.</text>
</comment>
<dbReference type="GO" id="GO:0009252">
    <property type="term" value="P:peptidoglycan biosynthetic process"/>
    <property type="evidence" value="ECO:0007669"/>
    <property type="project" value="UniProtKB-KW"/>
</dbReference>
<keyword evidence="5" id="KW-0645">Protease</keyword>
<dbReference type="Pfam" id="PF00768">
    <property type="entry name" value="Peptidase_S11"/>
    <property type="match status" value="1"/>
</dbReference>
<feature type="binding site" evidence="13">
    <location>
        <position position="273"/>
    </location>
    <ligand>
        <name>substrate</name>
    </ligand>
</feature>
<protein>
    <recommendedName>
        <fullName evidence="3">serine-type D-Ala-D-Ala carboxypeptidase</fullName>
        <ecNumber evidence="3">3.4.16.4</ecNumber>
    </recommendedName>
</protein>
<dbReference type="SUPFAM" id="SSF56601">
    <property type="entry name" value="beta-lactamase/transpeptidase-like"/>
    <property type="match status" value="1"/>
</dbReference>
<comment type="catalytic activity">
    <reaction evidence="11">
        <text>Preferential cleavage: (Ac)2-L-Lys-D-Ala-|-D-Ala. Also transpeptidation of peptidyl-alanyl moieties that are N-acyl substituents of D-alanine.</text>
        <dbReference type="EC" id="3.4.16.4"/>
    </reaction>
</comment>
<feature type="active site" description="Proton acceptor" evidence="12">
    <location>
        <position position="108"/>
    </location>
</feature>
<keyword evidence="10" id="KW-0961">Cell wall biogenesis/degradation</keyword>
<evidence type="ECO:0000259" key="16">
    <source>
        <dbReference type="Pfam" id="PF00768"/>
    </source>
</evidence>
<evidence type="ECO:0000256" key="1">
    <source>
        <dbReference type="ARBA" id="ARBA00004752"/>
    </source>
</evidence>
<dbReference type="Pfam" id="PF07943">
    <property type="entry name" value="PBP5_C"/>
    <property type="match status" value="1"/>
</dbReference>
<evidence type="ECO:0000256" key="14">
    <source>
        <dbReference type="RuleBase" id="RU004016"/>
    </source>
</evidence>
<keyword evidence="4 18" id="KW-0121">Carboxypeptidase</keyword>
<dbReference type="PRINTS" id="PR00725">
    <property type="entry name" value="DADACBPTASE1"/>
</dbReference>
<dbReference type="InterPro" id="IPR018044">
    <property type="entry name" value="Peptidase_S11"/>
</dbReference>
<dbReference type="InterPro" id="IPR001967">
    <property type="entry name" value="Peptidase_S11_N"/>
</dbReference>
<evidence type="ECO:0000256" key="7">
    <source>
        <dbReference type="ARBA" id="ARBA00022801"/>
    </source>
</evidence>
<keyword evidence="8" id="KW-0133">Cell shape</keyword>
<evidence type="ECO:0000256" key="2">
    <source>
        <dbReference type="ARBA" id="ARBA00007164"/>
    </source>
</evidence>
<keyword evidence="19" id="KW-1185">Reference proteome</keyword>
<evidence type="ECO:0000259" key="17">
    <source>
        <dbReference type="Pfam" id="PF07943"/>
    </source>
</evidence>
<evidence type="ECO:0000256" key="6">
    <source>
        <dbReference type="ARBA" id="ARBA00022729"/>
    </source>
</evidence>
<dbReference type="RefSeq" id="WP_126464785.1">
    <property type="nucleotide sequence ID" value="NZ_LR134523.1"/>
</dbReference>
<evidence type="ECO:0000256" key="5">
    <source>
        <dbReference type="ARBA" id="ARBA00022670"/>
    </source>
</evidence>
<sequence>MKIQTRAALILLSALILSAAAPAPVQPEAQLPDPAAVLAEPRDQDEHIHTEKLGAVPMTATEKKAYDVANAKPTEALLNSYITGDYRTGTVYTQHNADQPVGLASTTKLMTVFVAMDAADRGEISLKDPVTIDDAVASMHGSTYKMKAGEVYTVEELIHAGMIVSGNDAMVALSKHVAGSEEAFVSRMNQKAKELCLTHAHFINCHGLTDYEKNDYNRATAREMFQLSRELLKKYPTILDATRRVKLEEPDREFRAYNTNPILGIVDGIDGLKTGYTGIAGRCFIATGVEKAMGRNLENRFIAVCMGARNDMDRYVAARRLSEDAMERHHLRVLSYKGEEVAELVLENASPRRSPVYAKDEITRLVANDEIKRMIDYYDIDIPHKKEAPVGRMRFIRGGKEIARTDLFVKEDIKKPNPILRYRDMMTEIFIAIEKAS</sequence>
<feature type="signal peptide" evidence="15">
    <location>
        <begin position="1"/>
        <end position="23"/>
    </location>
</feature>